<sequence length="168" mass="19810">MLNIFEPQPWSSQQYIRLTLQFSRLFTYNQFQFQVVCDDWKLVMVDDFAEISFSRNQQCEEVMQSVVKIRKQLNEGLQRKLRGLMYNPRELSESINRFAYVLAEGDVEISMKRIVHPPRTLENVGFFLPNGEVEIDNEDYEIENTEVDYSDSGGQERVVEDVSKSFDM</sequence>
<evidence type="ECO:0000256" key="1">
    <source>
        <dbReference type="SAM" id="MobiDB-lite"/>
    </source>
</evidence>
<feature type="region of interest" description="Disordered" evidence="1">
    <location>
        <begin position="148"/>
        <end position="168"/>
    </location>
</feature>
<accession>A0A016UI34</accession>
<gene>
    <name evidence="2" type="primary">Acey_s0040.g247</name>
    <name evidence="2" type="ORF">Y032_0040g247</name>
</gene>
<dbReference type="AlphaFoldDB" id="A0A016UI34"/>
<keyword evidence="3" id="KW-1185">Reference proteome</keyword>
<organism evidence="2 3">
    <name type="scientific">Ancylostoma ceylanicum</name>
    <dbReference type="NCBI Taxonomy" id="53326"/>
    <lineage>
        <taxon>Eukaryota</taxon>
        <taxon>Metazoa</taxon>
        <taxon>Ecdysozoa</taxon>
        <taxon>Nematoda</taxon>
        <taxon>Chromadorea</taxon>
        <taxon>Rhabditida</taxon>
        <taxon>Rhabditina</taxon>
        <taxon>Rhabditomorpha</taxon>
        <taxon>Strongyloidea</taxon>
        <taxon>Ancylostomatidae</taxon>
        <taxon>Ancylostomatinae</taxon>
        <taxon>Ancylostoma</taxon>
    </lineage>
</organism>
<proteinExistence type="predicted"/>
<dbReference type="EMBL" id="JARK01001376">
    <property type="protein sequence ID" value="EYC14511.1"/>
    <property type="molecule type" value="Genomic_DNA"/>
</dbReference>
<dbReference type="Proteomes" id="UP000024635">
    <property type="component" value="Unassembled WGS sequence"/>
</dbReference>
<protein>
    <submittedName>
        <fullName evidence="2">Uncharacterized protein</fullName>
    </submittedName>
</protein>
<comment type="caution">
    <text evidence="2">The sequence shown here is derived from an EMBL/GenBank/DDBJ whole genome shotgun (WGS) entry which is preliminary data.</text>
</comment>
<dbReference type="OrthoDB" id="5872771at2759"/>
<name>A0A016UI34_9BILA</name>
<evidence type="ECO:0000313" key="3">
    <source>
        <dbReference type="Proteomes" id="UP000024635"/>
    </source>
</evidence>
<feature type="compositionally biased region" description="Basic and acidic residues" evidence="1">
    <location>
        <begin position="157"/>
        <end position="168"/>
    </location>
</feature>
<evidence type="ECO:0000313" key="2">
    <source>
        <dbReference type="EMBL" id="EYC14511.1"/>
    </source>
</evidence>
<reference evidence="3" key="1">
    <citation type="journal article" date="2015" name="Nat. Genet.">
        <title>The genome and transcriptome of the zoonotic hookworm Ancylostoma ceylanicum identify infection-specific gene families.</title>
        <authorList>
            <person name="Schwarz E.M."/>
            <person name="Hu Y."/>
            <person name="Antoshechkin I."/>
            <person name="Miller M.M."/>
            <person name="Sternberg P.W."/>
            <person name="Aroian R.V."/>
        </authorList>
    </citation>
    <scope>NUCLEOTIDE SEQUENCE</scope>
    <source>
        <strain evidence="3">HY135</strain>
    </source>
</reference>